<keyword evidence="3 6" id="KW-0503">Monooxygenase</keyword>
<dbReference type="Pfam" id="PF00561">
    <property type="entry name" value="Abhydrolase_1"/>
    <property type="match status" value="1"/>
</dbReference>
<dbReference type="PRINTS" id="PR00111">
    <property type="entry name" value="ABHYDROLASE"/>
</dbReference>
<feature type="domain" description="FAD/NAD(P)-binding" evidence="5">
    <location>
        <begin position="6"/>
        <end position="218"/>
    </location>
</feature>
<keyword evidence="6" id="KW-0560">Oxidoreductase</keyword>
<dbReference type="Pfam" id="PF07992">
    <property type="entry name" value="Pyr_redox_2"/>
    <property type="match status" value="1"/>
</dbReference>
<organism evidence="6 7">
    <name type="scientific">Corynebacterium gerontici</name>
    <dbReference type="NCBI Taxonomy" id="2079234"/>
    <lineage>
        <taxon>Bacteria</taxon>
        <taxon>Bacillati</taxon>
        <taxon>Actinomycetota</taxon>
        <taxon>Actinomycetes</taxon>
        <taxon>Mycobacteriales</taxon>
        <taxon>Corynebacteriaceae</taxon>
        <taxon>Corynebacterium</taxon>
    </lineage>
</organism>
<evidence type="ECO:0000313" key="6">
    <source>
        <dbReference type="EMBL" id="AZA10754.1"/>
    </source>
</evidence>
<feature type="domain" description="AB hydrolase-1" evidence="4">
    <location>
        <begin position="503"/>
        <end position="746"/>
    </location>
</feature>
<reference evidence="6 7" key="1">
    <citation type="submission" date="2018-11" db="EMBL/GenBank/DDBJ databases">
        <authorList>
            <person name="Kleinhagauer T."/>
            <person name="Glaeser S.P."/>
            <person name="Spergser J."/>
            <person name="Ruckert C."/>
            <person name="Kaempfer P."/>
            <person name="Busse H.-J."/>
        </authorList>
    </citation>
    <scope>NUCLEOTIDE SEQUENCE [LARGE SCALE GENOMIC DNA]</scope>
    <source>
        <strain evidence="6 7">W8</strain>
    </source>
</reference>
<evidence type="ECO:0000256" key="2">
    <source>
        <dbReference type="ARBA" id="ARBA00010139"/>
    </source>
</evidence>
<proteinExistence type="inferred from homology"/>
<protein>
    <submittedName>
        <fullName evidence="6">FAD-containing monooxygenase EthA</fullName>
        <ecNumber evidence="6">1.14.13.-</ecNumber>
    </submittedName>
</protein>
<evidence type="ECO:0000259" key="5">
    <source>
        <dbReference type="Pfam" id="PF07992"/>
    </source>
</evidence>
<dbReference type="KEGG" id="cgk:CGERO_02105"/>
<dbReference type="InterPro" id="IPR036188">
    <property type="entry name" value="FAD/NAD-bd_sf"/>
</dbReference>
<comment type="similarity">
    <text evidence="2">Belongs to the FAD-binding monooxygenase family.</text>
</comment>
<dbReference type="OrthoDB" id="5168853at2"/>
<dbReference type="PANTHER" id="PTHR43872:SF1">
    <property type="entry name" value="MONOOXYGENASE, PUTATIVE (AFU_ORTHOLOGUE AFUA_8G02570)-RELATED"/>
    <property type="match status" value="1"/>
</dbReference>
<dbReference type="Gene3D" id="3.50.50.60">
    <property type="entry name" value="FAD/NAD(P)-binding domain"/>
    <property type="match status" value="3"/>
</dbReference>
<comment type="cofactor">
    <cofactor evidence="1">
        <name>FAD</name>
        <dbReference type="ChEBI" id="CHEBI:57692"/>
    </cofactor>
</comment>
<evidence type="ECO:0000256" key="1">
    <source>
        <dbReference type="ARBA" id="ARBA00001974"/>
    </source>
</evidence>
<dbReference type="InterPro" id="IPR000073">
    <property type="entry name" value="AB_hydrolase_1"/>
</dbReference>
<dbReference type="SUPFAM" id="SSF51905">
    <property type="entry name" value="FAD/NAD(P)-binding domain"/>
    <property type="match status" value="1"/>
</dbReference>
<keyword evidence="7" id="KW-1185">Reference proteome</keyword>
<dbReference type="AlphaFoldDB" id="A0A3G6J3T0"/>
<evidence type="ECO:0000313" key="7">
    <source>
        <dbReference type="Proteomes" id="UP000271587"/>
    </source>
</evidence>
<evidence type="ECO:0000256" key="3">
    <source>
        <dbReference type="ARBA" id="ARBA00023033"/>
    </source>
</evidence>
<sequence length="762" mass="84379">MEETLFDVVIIGAGIAGIAVAHHLNQIDNLNWAVLEEKQDFSGTWDTFRYPGVRSDSDIDSYCFSFLPWRGTRPLGTGEEIRNYLCQAAQLSGMSARTRFGHRVESIEFLDGLWRVKGTSQSGDFIIRARWIHLGCGYYDHHQSHQPLLAGEANFSGTIVDPQRWPQDPEHPANKLNGREVAIVGSGATAVTLAPALSELGAKVHLVQRTANHLAAMGDKDVLAPLRRVVPETWVDRLDRCRAIQTQRLTLWLSRIRPSLVESTLRKHREALLSRPEDRQAFEAQYPLWTQRVCRVPDGDLFQLIERGKVQVHTGTIASLHSNDITLDSGEKIPCEVLIKATGLNLLAFGGIQIEVDSKHIDPGQHIAWRGMMLDEVPNLSFTLGYVNDSYTLRAELVGEFLARILQHLRAEGFTEATPTRPAQFEPQRIIDLDSGYVRRGIHAFPVVSDTAPWTLRNNYAQERKDFHDTDVRDGMHFRGPTTPQVRMLRVRGQRVKIQGTGPTIFAVHGIGRELEDFDALSQLVSDDFQVISVDIPGFGQSPRLQESTVGSIASAMWELFDALRGEMDADFKPILVGHSLGGLIVQAMLCQRPHEVAGLLLLAPSGFSEKITPIVRLAARKRIGPAFLGLKAKPVLAAMERAAYADSGRVTASALEKAQRRAQHPDRAGVFAEISAALVGCPPAQRVELSHRAGEIAQEQSVPIRILWGDQDKVISPGNAACAKDFFHTSVEVLEGCGHMVPMERTEACARAIRALHRGRA</sequence>
<dbReference type="Gene3D" id="3.40.50.1820">
    <property type="entry name" value="alpha/beta hydrolase"/>
    <property type="match status" value="1"/>
</dbReference>
<dbReference type="RefSeq" id="WP_123933249.1">
    <property type="nucleotide sequence ID" value="NZ_CP033897.1"/>
</dbReference>
<dbReference type="PANTHER" id="PTHR43872">
    <property type="entry name" value="MONOOXYGENASE, PUTATIVE (AFU_ORTHOLOGUE AFUA_8G02570)-RELATED"/>
    <property type="match status" value="1"/>
</dbReference>
<dbReference type="SUPFAM" id="SSF53474">
    <property type="entry name" value="alpha/beta-Hydrolases"/>
    <property type="match status" value="1"/>
</dbReference>
<dbReference type="EMBL" id="CP033897">
    <property type="protein sequence ID" value="AZA10754.1"/>
    <property type="molecule type" value="Genomic_DNA"/>
</dbReference>
<dbReference type="EC" id="1.14.13.-" evidence="6"/>
<gene>
    <name evidence="6" type="primary">ethA</name>
    <name evidence="6" type="ORF">CGERO_02105</name>
</gene>
<dbReference type="PRINTS" id="PR00368">
    <property type="entry name" value="FADPNR"/>
</dbReference>
<dbReference type="InterPro" id="IPR029058">
    <property type="entry name" value="AB_hydrolase_fold"/>
</dbReference>
<evidence type="ECO:0000259" key="4">
    <source>
        <dbReference type="Pfam" id="PF00561"/>
    </source>
</evidence>
<dbReference type="GO" id="GO:0004497">
    <property type="term" value="F:monooxygenase activity"/>
    <property type="evidence" value="ECO:0007669"/>
    <property type="project" value="UniProtKB-KW"/>
</dbReference>
<dbReference type="Proteomes" id="UP000271587">
    <property type="component" value="Chromosome"/>
</dbReference>
<dbReference type="PRINTS" id="PR00411">
    <property type="entry name" value="PNDRDTASEI"/>
</dbReference>
<name>A0A3G6J3T0_9CORY</name>
<dbReference type="InterPro" id="IPR051820">
    <property type="entry name" value="FAD-binding_MO"/>
</dbReference>
<accession>A0A3G6J3T0</accession>
<dbReference type="InterPro" id="IPR023753">
    <property type="entry name" value="FAD/NAD-binding_dom"/>
</dbReference>